<organism evidence="1 2">
    <name type="scientific">Paraconexibacter algicola</name>
    <dbReference type="NCBI Taxonomy" id="2133960"/>
    <lineage>
        <taxon>Bacteria</taxon>
        <taxon>Bacillati</taxon>
        <taxon>Actinomycetota</taxon>
        <taxon>Thermoleophilia</taxon>
        <taxon>Solirubrobacterales</taxon>
        <taxon>Paraconexibacteraceae</taxon>
        <taxon>Paraconexibacter</taxon>
    </lineage>
</organism>
<dbReference type="Pfam" id="PF13384">
    <property type="entry name" value="HTH_23"/>
    <property type="match status" value="1"/>
</dbReference>
<dbReference type="Proteomes" id="UP000240739">
    <property type="component" value="Unassembled WGS sequence"/>
</dbReference>
<dbReference type="Gene3D" id="1.10.10.60">
    <property type="entry name" value="Homeodomain-like"/>
    <property type="match status" value="1"/>
</dbReference>
<evidence type="ECO:0000313" key="1">
    <source>
        <dbReference type="EMBL" id="PTL54799.1"/>
    </source>
</evidence>
<evidence type="ECO:0008006" key="3">
    <source>
        <dbReference type="Google" id="ProtNLM"/>
    </source>
</evidence>
<dbReference type="RefSeq" id="WP_107570899.1">
    <property type="nucleotide sequence ID" value="NZ_PYYB01000004.1"/>
</dbReference>
<proteinExistence type="predicted"/>
<accession>A0A2T4UC61</accession>
<comment type="caution">
    <text evidence="1">The sequence shown here is derived from an EMBL/GenBank/DDBJ whole genome shotgun (WGS) entry which is preliminary data.</text>
</comment>
<reference evidence="1 2" key="1">
    <citation type="submission" date="2018-03" db="EMBL/GenBank/DDBJ databases">
        <title>Aquarubrobacter algicola gen. nov., sp. nov., a novel actinobacterium isolated from shallow eutrophic lake during the end of cyanobacterial harmful algal blooms.</title>
        <authorList>
            <person name="Chun S.J."/>
        </authorList>
    </citation>
    <scope>NUCLEOTIDE SEQUENCE [LARGE SCALE GENOMIC DNA]</scope>
    <source>
        <strain evidence="1 2">Seoho-28</strain>
    </source>
</reference>
<dbReference type="OrthoDB" id="9802901at2"/>
<gene>
    <name evidence="1" type="ORF">C7Y72_19610</name>
</gene>
<dbReference type="AlphaFoldDB" id="A0A2T4UC61"/>
<name>A0A2T4UC61_9ACTN</name>
<protein>
    <recommendedName>
        <fullName evidence="3">HNH endonuclease</fullName>
    </recommendedName>
</protein>
<keyword evidence="2" id="KW-1185">Reference proteome</keyword>
<sequence>MRRSDGIDAGRLSELVAADHTVAEIAEQLGRSEATVRHWLRRHDLAITDAARTKRRRLPRFSAVCATHGTAQHVRRPDGVAVCLQCRAAAVRDWRRRAKARLVAEMGGRCRCCGFDAFDAALHFHHLDPGTKRFAIGARGLTRSYERLREEAAKCVLLCANCHAGVEAGEVELPPSVLLDKLSDEPNLRG</sequence>
<evidence type="ECO:0000313" key="2">
    <source>
        <dbReference type="Proteomes" id="UP000240739"/>
    </source>
</evidence>
<dbReference type="EMBL" id="PYYB01000004">
    <property type="protein sequence ID" value="PTL54799.1"/>
    <property type="molecule type" value="Genomic_DNA"/>
</dbReference>